<accession>A0A5J5ALI2</accession>
<dbReference type="GO" id="GO:0003723">
    <property type="term" value="F:RNA binding"/>
    <property type="evidence" value="ECO:0007669"/>
    <property type="project" value="UniProtKB-KW"/>
</dbReference>
<evidence type="ECO:0000256" key="4">
    <source>
        <dbReference type="SAM" id="MobiDB-lite"/>
    </source>
</evidence>
<organism evidence="5 6">
    <name type="scientific">Nyssa sinensis</name>
    <dbReference type="NCBI Taxonomy" id="561372"/>
    <lineage>
        <taxon>Eukaryota</taxon>
        <taxon>Viridiplantae</taxon>
        <taxon>Streptophyta</taxon>
        <taxon>Embryophyta</taxon>
        <taxon>Tracheophyta</taxon>
        <taxon>Spermatophyta</taxon>
        <taxon>Magnoliopsida</taxon>
        <taxon>eudicotyledons</taxon>
        <taxon>Gunneridae</taxon>
        <taxon>Pentapetalae</taxon>
        <taxon>asterids</taxon>
        <taxon>Cornales</taxon>
        <taxon>Nyssaceae</taxon>
        <taxon>Nyssa</taxon>
    </lineage>
</organism>
<gene>
    <name evidence="5" type="ORF">F0562_006440</name>
</gene>
<keyword evidence="6" id="KW-1185">Reference proteome</keyword>
<evidence type="ECO:0000313" key="6">
    <source>
        <dbReference type="Proteomes" id="UP000325577"/>
    </source>
</evidence>
<keyword evidence="1" id="KW-0507">mRNA processing</keyword>
<dbReference type="EMBL" id="CM018043">
    <property type="protein sequence ID" value="KAA8531843.1"/>
    <property type="molecule type" value="Genomic_DNA"/>
</dbReference>
<dbReference type="Proteomes" id="UP000325577">
    <property type="component" value="Linkage Group LG2"/>
</dbReference>
<keyword evidence="3" id="KW-0508">mRNA splicing</keyword>
<reference evidence="5 6" key="1">
    <citation type="submission" date="2019-09" db="EMBL/GenBank/DDBJ databases">
        <title>A chromosome-level genome assembly of the Chinese tupelo Nyssa sinensis.</title>
        <authorList>
            <person name="Yang X."/>
            <person name="Kang M."/>
            <person name="Yang Y."/>
            <person name="Xiong H."/>
            <person name="Wang M."/>
            <person name="Zhang Z."/>
            <person name="Wang Z."/>
            <person name="Wu H."/>
            <person name="Ma T."/>
            <person name="Liu J."/>
            <person name="Xi Z."/>
        </authorList>
    </citation>
    <scope>NUCLEOTIDE SEQUENCE [LARGE SCALE GENOMIC DNA]</scope>
    <source>
        <strain evidence="5">J267</strain>
        <tissue evidence="5">Leaf</tissue>
    </source>
</reference>
<feature type="region of interest" description="Disordered" evidence="4">
    <location>
        <begin position="132"/>
        <end position="167"/>
    </location>
</feature>
<dbReference type="AlphaFoldDB" id="A0A5J5ALI2"/>
<dbReference type="GO" id="GO:0008380">
    <property type="term" value="P:RNA splicing"/>
    <property type="evidence" value="ECO:0007669"/>
    <property type="project" value="UniProtKB-KW"/>
</dbReference>
<name>A0A5J5ALI2_9ASTE</name>
<keyword evidence="2" id="KW-0694">RNA-binding</keyword>
<evidence type="ECO:0000313" key="5">
    <source>
        <dbReference type="EMBL" id="KAA8531843.1"/>
    </source>
</evidence>
<protein>
    <submittedName>
        <fullName evidence="5">Uncharacterized protein</fullName>
    </submittedName>
</protein>
<proteinExistence type="predicted"/>
<feature type="compositionally biased region" description="Polar residues" evidence="4">
    <location>
        <begin position="154"/>
        <end position="167"/>
    </location>
</feature>
<dbReference type="GO" id="GO:0006397">
    <property type="term" value="P:mRNA processing"/>
    <property type="evidence" value="ECO:0007669"/>
    <property type="project" value="UniProtKB-KW"/>
</dbReference>
<evidence type="ECO:0000256" key="2">
    <source>
        <dbReference type="ARBA" id="ARBA00022884"/>
    </source>
</evidence>
<evidence type="ECO:0000256" key="3">
    <source>
        <dbReference type="ARBA" id="ARBA00023187"/>
    </source>
</evidence>
<dbReference type="OrthoDB" id="1745447at2759"/>
<evidence type="ECO:0000256" key="1">
    <source>
        <dbReference type="ARBA" id="ARBA00022664"/>
    </source>
</evidence>
<sequence length="167" mass="18257">MVLRLSEEVAAMAVTMITAIPRLRRQCWATSPCADNGCEPTSVALMYKEEPMHQLFVFKWQLLPVLVDVQIFPPVLEYDLAFAGQIPGTAPAIPGMFPNMLTLASGQFGALPVMPVRAMAQQATRHARRVYVGGLPPSTNEQGAPVKVRRPSDYNPSLAGSTFSKEE</sequence>
<dbReference type="PANTHER" id="PTHR23139">
    <property type="entry name" value="RNA-BINDING PROTEIN"/>
    <property type="match status" value="1"/>
</dbReference>